<name>A0ABC8VA72_9POAL</name>
<accession>A0ABC8VA72</accession>
<sequence length="691" mass="77039">MVSSTPDDTGSFWLLAAFSRSRLRLDSSSVSNILQSVLGGTASLFAVVEVEDRIYKFSVSSKAVVLAIYSLWSFSYDQFRVFFHLWNTRGLSLAANSTIKDQGPQYQWQEVRSKKDNRTFANVAKGKQSSQTMRPQLTGANRIPVNYSKFATHRPQVKRSVFQRIYLPHRSVFSRLDFITIPDERLSSFRQTSRQLKNTKGSNLAPVYKDFADSRRGVEPWPVLSTGAASGMAKPTWFSVKEPLTVDPSSSGPPRFNSFLEFKQFILDKGKSPAIPSPAVQSTSPKETPTPPPNQEIPQTLRPSPASQPPATMAFQRVDPTPFTPRGMQWMPVQHRDTVARAVVVKQPKRNEDIAIVTFDPLPEDADEDEVNQEDNNLGNLLADLNNQVVVEIDILVNQQNFLVDEVPEDMLLDGPPQEEEQQLPDEAQDEQIPVLGANDNIHLGLVEIIPATGADPAWEAYSMRQLSNARPNATGTRLWAKHFAAPTQGCHQADIPPPWADFFTLLLLSPCHYRAKGKATLIELSPCHSPQLEAIASAPSSPEAQKEKKKRKSSRPEVLLETEVRRSPRVRKLKNGYKHTSCANKACLGCDTIPPSISPSVIKNLGTVFCKIEENKLTTEALRAKRKVGTIKKKSKSKTHSEDEEDHAVEEIARVIKKTAPVKKLAKSTKLTDVPNDKTSKDNKKKPKKK</sequence>
<proteinExistence type="predicted"/>
<evidence type="ECO:0000256" key="1">
    <source>
        <dbReference type="SAM" id="MobiDB-lite"/>
    </source>
</evidence>
<keyword evidence="3" id="KW-1185">Reference proteome</keyword>
<protein>
    <submittedName>
        <fullName evidence="2">Uncharacterized protein</fullName>
    </submittedName>
</protein>
<feature type="region of interest" description="Disordered" evidence="1">
    <location>
        <begin position="271"/>
        <end position="327"/>
    </location>
</feature>
<reference evidence="2 3" key="2">
    <citation type="submission" date="2024-10" db="EMBL/GenBank/DDBJ databases">
        <authorList>
            <person name="Ryan C."/>
        </authorList>
    </citation>
    <scope>NUCLEOTIDE SEQUENCE [LARGE SCALE GENOMIC DNA]</scope>
</reference>
<feature type="region of interest" description="Disordered" evidence="1">
    <location>
        <begin position="536"/>
        <end position="559"/>
    </location>
</feature>
<dbReference type="AlphaFoldDB" id="A0ABC8VA72"/>
<feature type="region of interest" description="Disordered" evidence="1">
    <location>
        <begin position="662"/>
        <end position="691"/>
    </location>
</feature>
<evidence type="ECO:0000313" key="3">
    <source>
        <dbReference type="Proteomes" id="UP001497457"/>
    </source>
</evidence>
<dbReference type="EMBL" id="OZ075111">
    <property type="protein sequence ID" value="CAL4886563.1"/>
    <property type="molecule type" value="Genomic_DNA"/>
</dbReference>
<dbReference type="PANTHER" id="PTHR33075:SF7">
    <property type="entry name" value="OS02G0303350 PROTEIN"/>
    <property type="match status" value="1"/>
</dbReference>
<gene>
    <name evidence="2" type="ORF">URODEC1_LOCUS1220</name>
</gene>
<dbReference type="Proteomes" id="UP001497457">
    <property type="component" value="Chromosome 1b"/>
</dbReference>
<dbReference type="PANTHER" id="PTHR33075">
    <property type="entry name" value="OS02G0499800 PROTEIN"/>
    <property type="match status" value="1"/>
</dbReference>
<organism evidence="2 3">
    <name type="scientific">Urochloa decumbens</name>
    <dbReference type="NCBI Taxonomy" id="240449"/>
    <lineage>
        <taxon>Eukaryota</taxon>
        <taxon>Viridiplantae</taxon>
        <taxon>Streptophyta</taxon>
        <taxon>Embryophyta</taxon>
        <taxon>Tracheophyta</taxon>
        <taxon>Spermatophyta</taxon>
        <taxon>Magnoliopsida</taxon>
        <taxon>Liliopsida</taxon>
        <taxon>Poales</taxon>
        <taxon>Poaceae</taxon>
        <taxon>PACMAD clade</taxon>
        <taxon>Panicoideae</taxon>
        <taxon>Panicodae</taxon>
        <taxon>Paniceae</taxon>
        <taxon>Melinidinae</taxon>
        <taxon>Urochloa</taxon>
    </lineage>
</organism>
<evidence type="ECO:0000313" key="2">
    <source>
        <dbReference type="EMBL" id="CAL4886563.1"/>
    </source>
</evidence>
<reference evidence="3" key="1">
    <citation type="submission" date="2024-06" db="EMBL/GenBank/DDBJ databases">
        <authorList>
            <person name="Ryan C."/>
        </authorList>
    </citation>
    <scope>NUCLEOTIDE SEQUENCE [LARGE SCALE GENOMIC DNA]</scope>
</reference>